<sequence>MINRHLYRKTGSHIYIKQPTCEELDSISLLWADEETMKDVGGSIIF</sequence>
<evidence type="ECO:0000313" key="1">
    <source>
        <dbReference type="EMBL" id="MBU5437146.1"/>
    </source>
</evidence>
<reference evidence="1 2" key="1">
    <citation type="submission" date="2021-06" db="EMBL/GenBank/DDBJ databases">
        <authorList>
            <person name="Sun Q."/>
            <person name="Li D."/>
        </authorList>
    </citation>
    <scope>NUCLEOTIDE SEQUENCE [LARGE SCALE GENOMIC DNA]</scope>
    <source>
        <strain evidence="1 2">MSJ-40</strain>
    </source>
</reference>
<comment type="caution">
    <text evidence="1">The sequence shown here is derived from an EMBL/GenBank/DDBJ whole genome shotgun (WGS) entry which is preliminary data.</text>
</comment>
<evidence type="ECO:0000313" key="2">
    <source>
        <dbReference type="Proteomes" id="UP000749471"/>
    </source>
</evidence>
<dbReference type="EMBL" id="JAHLPM010000002">
    <property type="protein sequence ID" value="MBU5437146.1"/>
    <property type="molecule type" value="Genomic_DNA"/>
</dbReference>
<gene>
    <name evidence="1" type="ORF">KQI42_03935</name>
</gene>
<keyword evidence="2" id="KW-1185">Reference proteome</keyword>
<proteinExistence type="predicted"/>
<name>A0ABS6E2K8_9FIRM</name>
<dbReference type="RefSeq" id="WP_216516936.1">
    <property type="nucleotide sequence ID" value="NZ_JAHLPM010000002.1"/>
</dbReference>
<protein>
    <submittedName>
        <fullName evidence="1">Uncharacterized protein</fullName>
    </submittedName>
</protein>
<organism evidence="1 2">
    <name type="scientific">Tissierella simiarum</name>
    <dbReference type="NCBI Taxonomy" id="2841534"/>
    <lineage>
        <taxon>Bacteria</taxon>
        <taxon>Bacillati</taxon>
        <taxon>Bacillota</taxon>
        <taxon>Tissierellia</taxon>
        <taxon>Tissierellales</taxon>
        <taxon>Tissierellaceae</taxon>
        <taxon>Tissierella</taxon>
    </lineage>
</organism>
<dbReference type="Proteomes" id="UP000749471">
    <property type="component" value="Unassembled WGS sequence"/>
</dbReference>
<accession>A0ABS6E2K8</accession>